<dbReference type="AlphaFoldDB" id="A0A562X7T5"/>
<keyword evidence="1" id="KW-0418">Kinase</keyword>
<reference evidence="1 2" key="1">
    <citation type="submission" date="2019-07" db="EMBL/GenBank/DDBJ databases">
        <title>Rapid identification of Enteric Bacteria from Whole Genome Sequences (WGS) using Average Nucleotide Identity (ANI).</title>
        <authorList>
            <person name="Lane C."/>
        </authorList>
    </citation>
    <scope>NUCLEOTIDE SEQUENCE [LARGE SCALE GENOMIC DNA]</scope>
    <source>
        <strain evidence="1 2">D2411</strain>
    </source>
</reference>
<proteinExistence type="predicted"/>
<keyword evidence="1" id="KW-0670">Pyruvate</keyword>
<evidence type="ECO:0000313" key="2">
    <source>
        <dbReference type="Proteomes" id="UP000321812"/>
    </source>
</evidence>
<dbReference type="GO" id="GO:0030638">
    <property type="term" value="P:polyketide metabolic process"/>
    <property type="evidence" value="ECO:0007669"/>
    <property type="project" value="InterPro"/>
</dbReference>
<dbReference type="GO" id="GO:0016301">
    <property type="term" value="F:kinase activity"/>
    <property type="evidence" value="ECO:0007669"/>
    <property type="project" value="UniProtKB-KW"/>
</dbReference>
<comment type="caution">
    <text evidence="1">The sequence shown here is derived from an EMBL/GenBank/DDBJ whole genome shotgun (WGS) entry which is preliminary data.</text>
</comment>
<name>A0A562X7T5_CAMHY</name>
<dbReference type="Proteomes" id="UP000321812">
    <property type="component" value="Unassembled WGS sequence"/>
</dbReference>
<dbReference type="PANTHER" id="PTHR38436:SF1">
    <property type="entry name" value="ESTER CYCLASE"/>
    <property type="match status" value="1"/>
</dbReference>
<dbReference type="Gene3D" id="3.10.450.50">
    <property type="match status" value="1"/>
</dbReference>
<dbReference type="PANTHER" id="PTHR38436">
    <property type="entry name" value="POLYKETIDE CYCLASE SNOAL-LIKE DOMAIN"/>
    <property type="match status" value="1"/>
</dbReference>
<protein>
    <submittedName>
        <fullName evidence="1">Pyruvate kinase</fullName>
    </submittedName>
</protein>
<dbReference type="InterPro" id="IPR032710">
    <property type="entry name" value="NTF2-like_dom_sf"/>
</dbReference>
<sequence length="139" mass="15796">MHGKMGPAPLASSQLNAAKNKILVQNFWNAVFNEHKISVIDEIVDEKYIQHNPYFKDGRSAFKDGISSFFKEFPNSSAEIKHIGADGDLVFIHNHIKLNADDRGQAAMDIFRVKNGKIVEHWDIIQDIPEKSQNNNTMF</sequence>
<dbReference type="SUPFAM" id="SSF54427">
    <property type="entry name" value="NTF2-like"/>
    <property type="match status" value="1"/>
</dbReference>
<keyword evidence="1" id="KW-0808">Transferase</keyword>
<accession>A0A562X7T5</accession>
<organism evidence="1 2">
    <name type="scientific">Campylobacter hyointestinalis</name>
    <dbReference type="NCBI Taxonomy" id="198"/>
    <lineage>
        <taxon>Bacteria</taxon>
        <taxon>Pseudomonadati</taxon>
        <taxon>Campylobacterota</taxon>
        <taxon>Epsilonproteobacteria</taxon>
        <taxon>Campylobacterales</taxon>
        <taxon>Campylobacteraceae</taxon>
        <taxon>Campylobacter</taxon>
    </lineage>
</organism>
<dbReference type="InterPro" id="IPR009959">
    <property type="entry name" value="Cyclase_SnoaL-like"/>
</dbReference>
<dbReference type="EMBL" id="VOAP01000029">
    <property type="protein sequence ID" value="TWO18248.1"/>
    <property type="molecule type" value="Genomic_DNA"/>
</dbReference>
<evidence type="ECO:0000313" key="1">
    <source>
        <dbReference type="EMBL" id="TWO18248.1"/>
    </source>
</evidence>
<gene>
    <name evidence="1" type="ORF">YZ82_09070</name>
</gene>
<dbReference type="Pfam" id="PF07366">
    <property type="entry name" value="SnoaL"/>
    <property type="match status" value="1"/>
</dbReference>